<proteinExistence type="predicted"/>
<dbReference type="EnsemblMetazoa" id="Aqu2.1.15740_001">
    <property type="protein sequence ID" value="Aqu2.1.15740_001"/>
    <property type="gene ID" value="Aqu2.1.15740"/>
</dbReference>
<name>A0A1X7TLP1_AMPQE</name>
<organism evidence="1">
    <name type="scientific">Amphimedon queenslandica</name>
    <name type="common">Sponge</name>
    <dbReference type="NCBI Taxonomy" id="400682"/>
    <lineage>
        <taxon>Eukaryota</taxon>
        <taxon>Metazoa</taxon>
        <taxon>Porifera</taxon>
        <taxon>Demospongiae</taxon>
        <taxon>Heteroscleromorpha</taxon>
        <taxon>Haplosclerida</taxon>
        <taxon>Niphatidae</taxon>
        <taxon>Amphimedon</taxon>
    </lineage>
</organism>
<sequence>MARPLPSFISYDCTTAACSISNQTEEHEDYSSLYFIEPITETAGDLVHKSSLVTGVAACRAKQELERSQLVTGKIEHKILHHRPSTAAQKTLLINEVFVCKKS</sequence>
<accession>A0A1X7TLP1</accession>
<evidence type="ECO:0000313" key="1">
    <source>
        <dbReference type="EnsemblMetazoa" id="Aqu2.1.15740_001"/>
    </source>
</evidence>
<protein>
    <submittedName>
        <fullName evidence="1">Uncharacterized protein</fullName>
    </submittedName>
</protein>
<reference evidence="1" key="1">
    <citation type="submission" date="2017-05" db="UniProtKB">
        <authorList>
            <consortium name="EnsemblMetazoa"/>
        </authorList>
    </citation>
    <scope>IDENTIFICATION</scope>
</reference>
<dbReference type="AlphaFoldDB" id="A0A1X7TLP1"/>
<dbReference type="InParanoid" id="A0A1X7TLP1"/>